<gene>
    <name evidence="1" type="ORF">A3C58_02475</name>
</gene>
<evidence type="ECO:0000313" key="1">
    <source>
        <dbReference type="EMBL" id="OGZ67330.1"/>
    </source>
</evidence>
<proteinExistence type="predicted"/>
<name>A0A1G2HYQ2_9BACT</name>
<dbReference type="EMBL" id="MHOR01000011">
    <property type="protein sequence ID" value="OGZ67330.1"/>
    <property type="molecule type" value="Genomic_DNA"/>
</dbReference>
<accession>A0A1G2HYQ2</accession>
<evidence type="ECO:0000313" key="2">
    <source>
        <dbReference type="Proteomes" id="UP000178380"/>
    </source>
</evidence>
<dbReference type="AlphaFoldDB" id="A0A1G2HYQ2"/>
<dbReference type="Proteomes" id="UP000178380">
    <property type="component" value="Unassembled WGS sequence"/>
</dbReference>
<sequence>MSCSSKFIFFHEENIPCWYELSFDEKTLAIIVRLHKDFVEFCLSIKEGSFVESFMKEFKFSSFNGNLTKGNFGFEESFKRMGEENNFVVFSVPIPALEKIRMKTCGYCQGHKKDMLFGEDCTKCNATGQESRMKICASCDNGRSFSGEDCRWCEGRGQAVDSYMDWNRLFAISATFTLFFEFASFGQYTDKIITSKFPQLILVNTTTAKGMHGGSLDGAYSIPLVNWLTSLTINKQIEEVVSAMVQTCKKINGRFDDFDEINTWARVSNSYGCLHINCPGDRSGLYPSLLGNIAYGRGYQFSCHNVDSPDQQLTLLAGLGALCDKARKEIKNIN</sequence>
<reference evidence="1 2" key="1">
    <citation type="journal article" date="2016" name="Nat. Commun.">
        <title>Thousands of microbial genomes shed light on interconnected biogeochemical processes in an aquifer system.</title>
        <authorList>
            <person name="Anantharaman K."/>
            <person name="Brown C.T."/>
            <person name="Hug L.A."/>
            <person name="Sharon I."/>
            <person name="Castelle C.J."/>
            <person name="Probst A.J."/>
            <person name="Thomas B.C."/>
            <person name="Singh A."/>
            <person name="Wilkins M.J."/>
            <person name="Karaoz U."/>
            <person name="Brodie E.L."/>
            <person name="Williams K.H."/>
            <person name="Hubbard S.S."/>
            <person name="Banfield J.F."/>
        </authorList>
    </citation>
    <scope>NUCLEOTIDE SEQUENCE [LARGE SCALE GENOMIC DNA]</scope>
</reference>
<organism evidence="1 2">
    <name type="scientific">Candidatus Staskawiczbacteria bacterium RIFCSPHIGHO2_02_FULL_34_10</name>
    <dbReference type="NCBI Taxonomy" id="1802205"/>
    <lineage>
        <taxon>Bacteria</taxon>
        <taxon>Candidatus Staskawicziibacteriota</taxon>
    </lineage>
</organism>
<comment type="caution">
    <text evidence="1">The sequence shown here is derived from an EMBL/GenBank/DDBJ whole genome shotgun (WGS) entry which is preliminary data.</text>
</comment>
<protein>
    <submittedName>
        <fullName evidence="1">Uncharacterized protein</fullName>
    </submittedName>
</protein>